<accession>A0AA87NT50</accession>
<comment type="caution">
    <text evidence="1">The sequence shown here is derived from an EMBL/GenBank/DDBJ whole genome shotgun (WGS) entry which is preliminary data.</text>
</comment>
<reference evidence="1 2" key="1">
    <citation type="submission" date="2013-04" db="EMBL/GenBank/DDBJ databases">
        <title>The Genome Sequence of Treponema medium ATCC 700293.</title>
        <authorList>
            <consortium name="The Broad Institute Genomics Platform"/>
            <person name="Earl A."/>
            <person name="Ward D."/>
            <person name="Feldgarden M."/>
            <person name="Gevers D."/>
            <person name="Leonetti C."/>
            <person name="Blanton J.M."/>
            <person name="Dewhirst F.E."/>
            <person name="Izard J."/>
            <person name="Walker B."/>
            <person name="Young S."/>
            <person name="Zeng Q."/>
            <person name="Gargeya S."/>
            <person name="Fitzgerald M."/>
            <person name="Haas B."/>
            <person name="Abouelleil A."/>
            <person name="Allen A.W."/>
            <person name="Alvarado L."/>
            <person name="Arachchi H.M."/>
            <person name="Berlin A.M."/>
            <person name="Chapman S.B."/>
            <person name="Gainer-Dewar J."/>
            <person name="Goldberg J."/>
            <person name="Griggs A."/>
            <person name="Gujja S."/>
            <person name="Hansen M."/>
            <person name="Howarth C."/>
            <person name="Imamovic A."/>
            <person name="Ireland A."/>
            <person name="Larimer J."/>
            <person name="McCowan C."/>
            <person name="Murphy C."/>
            <person name="Pearson M."/>
            <person name="Poon T.W."/>
            <person name="Priest M."/>
            <person name="Roberts A."/>
            <person name="Saif S."/>
            <person name="Shea T."/>
            <person name="Sisk P."/>
            <person name="Sykes S."/>
            <person name="Wortman J."/>
            <person name="Nusbaum C."/>
            <person name="Birren B."/>
        </authorList>
    </citation>
    <scope>NUCLEOTIDE SEQUENCE [LARGE SCALE GENOMIC DNA]</scope>
    <source>
        <strain evidence="1 2">ATCC 700293</strain>
    </source>
</reference>
<proteinExistence type="predicted"/>
<sequence length="70" mass="7677">MNLTTPALYTSIVLSSNRTTTDVFGFLVLFPLACSQLLTPNAATSTSTVTAYLKNLPFISLMFRFIITLL</sequence>
<dbReference type="Proteomes" id="UP000014634">
    <property type="component" value="Unassembled WGS sequence"/>
</dbReference>
<name>A0AA87NT50_TREMD</name>
<dbReference type="EMBL" id="ATFE01000014">
    <property type="protein sequence ID" value="EPF27941.1"/>
    <property type="molecule type" value="Genomic_DNA"/>
</dbReference>
<dbReference type="AlphaFoldDB" id="A0AA87NT50"/>
<evidence type="ECO:0000313" key="1">
    <source>
        <dbReference type="EMBL" id="EPF27941.1"/>
    </source>
</evidence>
<evidence type="ECO:0000313" key="2">
    <source>
        <dbReference type="Proteomes" id="UP000014634"/>
    </source>
</evidence>
<gene>
    <name evidence="1" type="ORF">HMPREF9195_02072</name>
</gene>
<dbReference type="RefSeq" id="WP_016524000.1">
    <property type="nucleotide sequence ID" value="NZ_KE332517.1"/>
</dbReference>
<protein>
    <submittedName>
        <fullName evidence="1">Uncharacterized protein</fullName>
    </submittedName>
</protein>
<organism evidence="1 2">
    <name type="scientific">Treponema medium ATCC 700293</name>
    <dbReference type="NCBI Taxonomy" id="1125700"/>
    <lineage>
        <taxon>Bacteria</taxon>
        <taxon>Pseudomonadati</taxon>
        <taxon>Spirochaetota</taxon>
        <taxon>Spirochaetia</taxon>
        <taxon>Spirochaetales</taxon>
        <taxon>Treponemataceae</taxon>
        <taxon>Treponema</taxon>
    </lineage>
</organism>